<evidence type="ECO:0000313" key="1">
    <source>
        <dbReference type="EMBL" id="CAD8626810.1"/>
    </source>
</evidence>
<dbReference type="EMBL" id="HBEZ01008055">
    <property type="protein sequence ID" value="CAD8626810.1"/>
    <property type="molecule type" value="Transcribed_RNA"/>
</dbReference>
<name>A0A7S0QCZ8_9CRYP</name>
<accession>A0A7S0QCZ8</accession>
<reference evidence="1" key="1">
    <citation type="submission" date="2021-01" db="EMBL/GenBank/DDBJ databases">
        <authorList>
            <person name="Corre E."/>
            <person name="Pelletier E."/>
            <person name="Niang G."/>
            <person name="Scheremetjew M."/>
            <person name="Finn R."/>
            <person name="Kale V."/>
            <person name="Holt S."/>
            <person name="Cochrane G."/>
            <person name="Meng A."/>
            <person name="Brown T."/>
            <person name="Cohen L."/>
        </authorList>
    </citation>
    <scope>NUCLEOTIDE SEQUENCE</scope>
    <source>
        <strain evidence="1">CCAP979/52</strain>
    </source>
</reference>
<proteinExistence type="predicted"/>
<protein>
    <recommendedName>
        <fullName evidence="2">Protein kinase domain-containing protein</fullName>
    </recommendedName>
</protein>
<evidence type="ECO:0008006" key="2">
    <source>
        <dbReference type="Google" id="ProtNLM"/>
    </source>
</evidence>
<gene>
    <name evidence="1" type="ORF">CCUR1050_LOCUS4488</name>
</gene>
<organism evidence="1">
    <name type="scientific">Cryptomonas curvata</name>
    <dbReference type="NCBI Taxonomy" id="233186"/>
    <lineage>
        <taxon>Eukaryota</taxon>
        <taxon>Cryptophyceae</taxon>
        <taxon>Cryptomonadales</taxon>
        <taxon>Cryptomonadaceae</taxon>
        <taxon>Cryptomonas</taxon>
    </lineage>
</organism>
<sequence>MDVFLAMNGMPPVVLVEEKWGDADLPIAIQDIDRKFCTIPHYSSKMLFIMAIAIAGDLVCFGKLYLGGKFEHIKTFNLRSGLKERVYCVRAAINVGRWARYVLDNNFVAPITFPMGKKQVQDRRELTILSEGVILKKYLKVSKAQRGWLSHLYKRLSSAAQRKVRYLEWAISVATSAAKSTVTVRLQPFGVVRFPQSLMEMRSALRCVLTCLADLHKEGWTHLDLRWSNVVFVAQHQWFVIDAEFARPIGSAMPEGLVLRDPDAAMADEGADCFLVGVMMQDPRSRVLLSGIESAQELAEYLYNPIGDARRQCTAAQALGMSFVQDGS</sequence>
<dbReference type="Gene3D" id="1.10.510.10">
    <property type="entry name" value="Transferase(Phosphotransferase) domain 1"/>
    <property type="match status" value="1"/>
</dbReference>
<dbReference type="AlphaFoldDB" id="A0A7S0QCZ8"/>
<dbReference type="InterPro" id="IPR011009">
    <property type="entry name" value="Kinase-like_dom_sf"/>
</dbReference>
<dbReference type="SUPFAM" id="SSF56112">
    <property type="entry name" value="Protein kinase-like (PK-like)"/>
    <property type="match status" value="1"/>
</dbReference>